<dbReference type="RefSeq" id="WP_014857292.1">
    <property type="nucleotide sequence ID" value="NC_018178.1"/>
</dbReference>
<dbReference type="eggNOG" id="COG1082">
    <property type="taxonomic scope" value="Bacteria"/>
</dbReference>
<dbReference type="InterPro" id="IPR013022">
    <property type="entry name" value="Xyl_isomerase-like_TIM-brl"/>
</dbReference>
<evidence type="ECO:0000313" key="2">
    <source>
        <dbReference type="EMBL" id="AFN75862.1"/>
    </source>
</evidence>
<dbReference type="InterPro" id="IPR050312">
    <property type="entry name" value="IolE/XylAMocC-like"/>
</dbReference>
<dbReference type="STRING" id="1191523.MROS_2632"/>
<dbReference type="OrthoDB" id="9798407at2"/>
<dbReference type="Proteomes" id="UP000009011">
    <property type="component" value="Chromosome"/>
</dbReference>
<dbReference type="EMBL" id="CP003557">
    <property type="protein sequence ID" value="AFN75862.1"/>
    <property type="molecule type" value="Genomic_DNA"/>
</dbReference>
<protein>
    <submittedName>
        <fullName evidence="2">Xylose isomerase domain protein TIM barrel</fullName>
    </submittedName>
</protein>
<dbReference type="PROSITE" id="PS51318">
    <property type="entry name" value="TAT"/>
    <property type="match status" value="1"/>
</dbReference>
<gene>
    <name evidence="2" type="ordered locus">MROS_2632</name>
</gene>
<proteinExistence type="predicted"/>
<dbReference type="SUPFAM" id="SSF51658">
    <property type="entry name" value="Xylose isomerase-like"/>
    <property type="match status" value="1"/>
</dbReference>
<dbReference type="Gene3D" id="3.20.20.150">
    <property type="entry name" value="Divalent-metal-dependent TIM barrel enzymes"/>
    <property type="match status" value="1"/>
</dbReference>
<evidence type="ECO:0000259" key="1">
    <source>
        <dbReference type="Pfam" id="PF01261"/>
    </source>
</evidence>
<keyword evidence="2" id="KW-0413">Isomerase</keyword>
<evidence type="ECO:0000313" key="3">
    <source>
        <dbReference type="Proteomes" id="UP000009011"/>
    </source>
</evidence>
<dbReference type="HOGENOM" id="CLU_059523_1_0_10"/>
<dbReference type="GO" id="GO:0016853">
    <property type="term" value="F:isomerase activity"/>
    <property type="evidence" value="ECO:0007669"/>
    <property type="project" value="UniProtKB-KW"/>
</dbReference>
<name>I6YZ61_MELRP</name>
<dbReference type="KEGG" id="mro:MROS_2632"/>
<dbReference type="InterPro" id="IPR006311">
    <property type="entry name" value="TAT_signal"/>
</dbReference>
<dbReference type="Pfam" id="PF01261">
    <property type="entry name" value="AP_endonuc_2"/>
    <property type="match status" value="1"/>
</dbReference>
<dbReference type="PANTHER" id="PTHR12110">
    <property type="entry name" value="HYDROXYPYRUVATE ISOMERASE"/>
    <property type="match status" value="1"/>
</dbReference>
<sequence length="288" mass="32754">MKRISRKEFIKILGLGSAAFALGGSSLALAFGKTPKVGLQLYSVRNYLENNFQDTIAKISTTGIRGVETYKLPENITLKKAAAILSDYELEVLAMHSELPVGENFDLSLKMAEAYKSDIIVYHGWPQDDKYSSLDSMKKTAELYNNISYKLKKEGLKFALHNHWWEFEKQNGYYPFYWLFENLNDNILFEIDTYWATTAGFNPVKALKDFGKRVPLLHIKDGTTVKGEEAYKQTPIGKGAMNFPPILEACGETADWLIIEFDEYNGDIFEGIKESSDYLSKFVNQKRG</sequence>
<reference evidence="2 3" key="1">
    <citation type="journal article" date="2013" name="PLoS ONE">
        <title>Genomic analysis of Melioribacter roseus, facultatively anaerobic organotrophic bacterium representing a novel deep lineage within Bacteriodetes/Chlorobi group.</title>
        <authorList>
            <person name="Kadnikov V.V."/>
            <person name="Mardanov A.V."/>
            <person name="Podosokorskaya O.A."/>
            <person name="Gavrilov S.N."/>
            <person name="Kublanov I.V."/>
            <person name="Beletsky A.V."/>
            <person name="Bonch-Osmolovskaya E.A."/>
            <person name="Ravin N.V."/>
        </authorList>
    </citation>
    <scope>NUCLEOTIDE SEQUENCE [LARGE SCALE GENOMIC DNA]</scope>
    <source>
        <strain evidence="3">JCM 17771 / P3M-2</strain>
    </source>
</reference>
<accession>I6YZ61</accession>
<dbReference type="InterPro" id="IPR036237">
    <property type="entry name" value="Xyl_isomerase-like_sf"/>
</dbReference>
<dbReference type="PANTHER" id="PTHR12110:SF41">
    <property type="entry name" value="INOSOSE DEHYDRATASE"/>
    <property type="match status" value="1"/>
</dbReference>
<keyword evidence="3" id="KW-1185">Reference proteome</keyword>
<organism evidence="2 3">
    <name type="scientific">Melioribacter roseus (strain DSM 23840 / JCM 17771 / VKM B-2668 / P3M-2)</name>
    <dbReference type="NCBI Taxonomy" id="1191523"/>
    <lineage>
        <taxon>Bacteria</taxon>
        <taxon>Pseudomonadati</taxon>
        <taxon>Ignavibacteriota</taxon>
        <taxon>Ignavibacteria</taxon>
        <taxon>Ignavibacteriales</taxon>
        <taxon>Melioribacteraceae</taxon>
        <taxon>Melioribacter</taxon>
    </lineage>
</organism>
<feature type="domain" description="Xylose isomerase-like TIM barrel" evidence="1">
    <location>
        <begin position="57"/>
        <end position="280"/>
    </location>
</feature>
<dbReference type="AlphaFoldDB" id="I6YZ61"/>